<comment type="similarity">
    <text evidence="1">Belongs to the short-chain dehydrogenases/reductases (SDR) family.</text>
</comment>
<dbReference type="Proteomes" id="UP001595453">
    <property type="component" value="Unassembled WGS sequence"/>
</dbReference>
<gene>
    <name evidence="4" type="ORF">ACFOEE_07125</name>
</gene>
<accession>A0ABV7CI61</accession>
<dbReference type="PRINTS" id="PR00080">
    <property type="entry name" value="SDRFAMILY"/>
</dbReference>
<sequence length="243" mass="25311">MHKVVLITGAARGIGAATAQRLAAQGYAVAINYRSQTARALALCEEITASGGVALPFKADISVEAEVQALFEAVTAQLGTVTHLVNNAGILATQCQFAELDLVRWERIFATNVTGTFLCCREAIKTMPAGGAIVNVSSAASYTGAPFEYVDYAASKGAVDSLTKGLAMELAARQIRVNAVRPGCIETEIHADGGEPNRVARVGQLLPLQRGGTAAEVAAAITWLLSDEASYVTGNFIDLAGGR</sequence>
<keyword evidence="5" id="KW-1185">Reference proteome</keyword>
<name>A0ABV7CI61_9GAMM</name>
<evidence type="ECO:0000313" key="4">
    <source>
        <dbReference type="EMBL" id="MFC3032284.1"/>
    </source>
</evidence>
<reference evidence="5" key="1">
    <citation type="journal article" date="2019" name="Int. J. Syst. Evol. Microbiol.">
        <title>The Global Catalogue of Microorganisms (GCM) 10K type strain sequencing project: providing services to taxonomists for standard genome sequencing and annotation.</title>
        <authorList>
            <consortium name="The Broad Institute Genomics Platform"/>
            <consortium name="The Broad Institute Genome Sequencing Center for Infectious Disease"/>
            <person name="Wu L."/>
            <person name="Ma J."/>
        </authorList>
    </citation>
    <scope>NUCLEOTIDE SEQUENCE [LARGE SCALE GENOMIC DNA]</scope>
    <source>
        <strain evidence="5">KCTC 42730</strain>
    </source>
</reference>
<evidence type="ECO:0000313" key="5">
    <source>
        <dbReference type="Proteomes" id="UP001595453"/>
    </source>
</evidence>
<dbReference type="InterPro" id="IPR057326">
    <property type="entry name" value="KR_dom"/>
</dbReference>
<evidence type="ECO:0000259" key="3">
    <source>
        <dbReference type="SMART" id="SM00822"/>
    </source>
</evidence>
<protein>
    <submittedName>
        <fullName evidence="4">SDR family oxidoreductase</fullName>
    </submittedName>
</protein>
<dbReference type="InterPro" id="IPR002347">
    <property type="entry name" value="SDR_fam"/>
</dbReference>
<dbReference type="Pfam" id="PF13561">
    <property type="entry name" value="adh_short_C2"/>
    <property type="match status" value="1"/>
</dbReference>
<evidence type="ECO:0000256" key="2">
    <source>
        <dbReference type="ARBA" id="ARBA00023002"/>
    </source>
</evidence>
<dbReference type="InterPro" id="IPR020904">
    <property type="entry name" value="Sc_DH/Rdtase_CS"/>
</dbReference>
<dbReference type="CDD" id="cd05233">
    <property type="entry name" value="SDR_c"/>
    <property type="match status" value="1"/>
</dbReference>
<keyword evidence="2" id="KW-0560">Oxidoreductase</keyword>
<organism evidence="4 5">
    <name type="scientific">Pseudoalteromonas fenneropenaei</name>
    <dbReference type="NCBI Taxonomy" id="1737459"/>
    <lineage>
        <taxon>Bacteria</taxon>
        <taxon>Pseudomonadati</taxon>
        <taxon>Pseudomonadota</taxon>
        <taxon>Gammaproteobacteria</taxon>
        <taxon>Alteromonadales</taxon>
        <taxon>Pseudoalteromonadaceae</taxon>
        <taxon>Pseudoalteromonas</taxon>
    </lineage>
</organism>
<evidence type="ECO:0000256" key="1">
    <source>
        <dbReference type="ARBA" id="ARBA00006484"/>
    </source>
</evidence>
<dbReference type="InterPro" id="IPR036291">
    <property type="entry name" value="NAD(P)-bd_dom_sf"/>
</dbReference>
<proteinExistence type="inferred from homology"/>
<dbReference type="SMART" id="SM00822">
    <property type="entry name" value="PKS_KR"/>
    <property type="match status" value="1"/>
</dbReference>
<comment type="caution">
    <text evidence="4">The sequence shown here is derived from an EMBL/GenBank/DDBJ whole genome shotgun (WGS) entry which is preliminary data.</text>
</comment>
<dbReference type="PRINTS" id="PR00081">
    <property type="entry name" value="GDHRDH"/>
</dbReference>
<dbReference type="SUPFAM" id="SSF51735">
    <property type="entry name" value="NAD(P)-binding Rossmann-fold domains"/>
    <property type="match status" value="1"/>
</dbReference>
<dbReference type="PROSITE" id="PS00061">
    <property type="entry name" value="ADH_SHORT"/>
    <property type="match status" value="1"/>
</dbReference>
<dbReference type="PANTHER" id="PTHR43639">
    <property type="entry name" value="OXIDOREDUCTASE, SHORT-CHAIN DEHYDROGENASE/REDUCTASE FAMILY (AFU_ORTHOLOGUE AFUA_5G02870)"/>
    <property type="match status" value="1"/>
</dbReference>
<dbReference type="EMBL" id="JBHRSD010000011">
    <property type="protein sequence ID" value="MFC3032284.1"/>
    <property type="molecule type" value="Genomic_DNA"/>
</dbReference>
<feature type="domain" description="Ketoreductase" evidence="3">
    <location>
        <begin position="3"/>
        <end position="174"/>
    </location>
</feature>
<dbReference type="Gene3D" id="3.40.50.720">
    <property type="entry name" value="NAD(P)-binding Rossmann-like Domain"/>
    <property type="match status" value="1"/>
</dbReference>
<dbReference type="RefSeq" id="WP_377122569.1">
    <property type="nucleotide sequence ID" value="NZ_JBHRSD010000011.1"/>
</dbReference>
<dbReference type="PANTHER" id="PTHR43639:SF1">
    <property type="entry name" value="SHORT-CHAIN DEHYDROGENASE_REDUCTASE FAMILY PROTEIN"/>
    <property type="match status" value="1"/>
</dbReference>